<evidence type="ECO:0000256" key="1">
    <source>
        <dbReference type="SAM" id="MobiDB-lite"/>
    </source>
</evidence>
<sequence length="1168" mass="126613">MIFRKDKSERLSLKILLSTALVIALIYPAIGANLIVGSVTQTKTDGQLDTMEVTISLDNYSGKLAQASFWIKFDQNMVSYEGINQTLSGAGYSYTLFDSSANGLLKITVSSTNPPQLTNPILVGIYFKEKVNDGSFTWINITQVDSLKDFDTGDIPYQITNGTFTTLDEKPPTITFNRANYSTIGGPVIDVKANLFDLSGINTTLVKVYINGTELTTGYTVTQIDSQNYQVSITPNITQLGYTLPTSIAIKVVAADSMGNANTSSVIVTVSEMGFFNPSPADGSYINANATTISVRYSLIDPSTIKMFVDGNNVTSSITVDQNTSTITYQATNLAEGAHTVKINGTGTDNSGHSLTWSFTVDTVKPQIASFTISDSDGDGFIERNEVLTASWNVADTNFDRVVLLYGTTEIYTSNSNQSTKQFTLDSYGNKIKIRVYDKAGNFVDSAEYYVYNNYVAYAVRSQAKEVMGLNITKLAILDLLDKNIVSYTLYGATGFTLPLNQVEKTIVPGSKTNYTVYIDNNANKTITSFPSTAIVYDENTMLDFYVKAPAKGLIMVMKINDTKAKDLANDLVSSLSLSSLSLDNLPELMEYAYIFDENGWVQAKYVNNQFTKIGTTRGTFTLQANIKDIINSHAVDITNGFRLSNYDSKYATSGYTTRPELSSGFYVLLVIGIDNDVTALDCVVPIVTVNGTLANNKPTMDTSVVAGGKVKISFNQQIKAVSAVAIKDVKYDAAVRMDITQGLLNIANITLNYGGKALKEIILLNKHTNIWIPERMVKAAYTSSNELELDTSGLETGTYRVYVVALDNDYKVFYIGELLLTVTTDTEKPKVYLDVSFSGNNANVSYSASDTNELDTLKVYLTYPNGTKVSVVDLSNIGKESYSGTFTVPMTQSGAYTVSAETTDIAGNLATDSIKFSKPVIVPPNVTQPAIDVPDTKVEVEGGTGGANVSVVTKASNDPQDVGVTVALTAKKPVKYVKAEMKIVNGSVRKVYLYVKYTDAEIAGLDENSLTLFYWNAANATWVDLKAYVGKWIDATHYVYSYEHNKNANYIKVALSNLSVFALGGAKPAPAPAPVVGRIGAGGGYVVTPAPTPTKPPVTPTPTKPPVTPTPTKPPVTPTPTKPPVTPTPTKPPVTPTPKPWWSIPGFKIVYAIAGLLAVAYLLRRRK</sequence>
<keyword evidence="2" id="KW-0472">Membrane</keyword>
<dbReference type="Pfam" id="PF18204">
    <property type="entry name" value="PGF-CTERM"/>
    <property type="match status" value="1"/>
</dbReference>
<keyword evidence="2" id="KW-1133">Transmembrane helix</keyword>
<gene>
    <name evidence="4" type="ORF">Asulf_01869</name>
</gene>
<keyword evidence="5" id="KW-1185">Reference proteome</keyword>
<dbReference type="OrthoDB" id="8638at2157"/>
<keyword evidence="2" id="KW-0812">Transmembrane</keyword>
<feature type="transmembrane region" description="Helical" evidence="2">
    <location>
        <begin position="1142"/>
        <end position="1164"/>
    </location>
</feature>
<evidence type="ECO:0000313" key="4">
    <source>
        <dbReference type="EMBL" id="AGK61835.1"/>
    </source>
</evidence>
<organism evidence="4 5">
    <name type="scientific">Archaeoglobus sulfaticallidus PM70-1</name>
    <dbReference type="NCBI Taxonomy" id="387631"/>
    <lineage>
        <taxon>Archaea</taxon>
        <taxon>Methanobacteriati</taxon>
        <taxon>Methanobacteriota</taxon>
        <taxon>Archaeoglobi</taxon>
        <taxon>Archaeoglobales</taxon>
        <taxon>Archaeoglobaceae</taxon>
        <taxon>Archaeoglobus</taxon>
    </lineage>
</organism>
<dbReference type="RefSeq" id="WP_015591431.1">
    <property type="nucleotide sequence ID" value="NC_021169.1"/>
</dbReference>
<protein>
    <recommendedName>
        <fullName evidence="3">LTD domain-containing protein</fullName>
    </recommendedName>
</protein>
<dbReference type="InterPro" id="IPR018247">
    <property type="entry name" value="EF_Hand_1_Ca_BS"/>
</dbReference>
<dbReference type="PROSITE" id="PS00018">
    <property type="entry name" value="EF_HAND_1"/>
    <property type="match status" value="1"/>
</dbReference>
<dbReference type="GeneID" id="54768348"/>
<reference evidence="4 5" key="1">
    <citation type="journal article" date="2013" name="Genome Announc.">
        <title>Complete Genome Sequence of the Thermophilic and Facultatively Chemolithoautotrophic Sulfate Reducer Archaeoglobus sulfaticallidus Strain PM70-1T.</title>
        <authorList>
            <person name="Stokke R."/>
            <person name="Hocking W.P."/>
            <person name="Steinsbu B.O."/>
            <person name="Steen I.H."/>
        </authorList>
    </citation>
    <scope>NUCLEOTIDE SEQUENCE [LARGE SCALE GENOMIC DNA]</scope>
    <source>
        <strain evidence="4">PM70-1</strain>
    </source>
</reference>
<dbReference type="Proteomes" id="UP000013307">
    <property type="component" value="Chromosome"/>
</dbReference>
<dbReference type="PROSITE" id="PS51841">
    <property type="entry name" value="LTD"/>
    <property type="match status" value="1"/>
</dbReference>
<dbReference type="KEGG" id="ast:Asulf_01869"/>
<evidence type="ECO:0000259" key="3">
    <source>
        <dbReference type="PROSITE" id="PS51841"/>
    </source>
</evidence>
<name>N0BNE6_9EURY</name>
<dbReference type="eggNOG" id="arCOG03439">
    <property type="taxonomic scope" value="Archaea"/>
</dbReference>
<dbReference type="STRING" id="387631.Asulf_01869"/>
<dbReference type="InterPro" id="IPR001322">
    <property type="entry name" value="Lamin_tail_dom"/>
</dbReference>
<dbReference type="EMBL" id="CP005290">
    <property type="protein sequence ID" value="AGK61835.1"/>
    <property type="molecule type" value="Genomic_DNA"/>
</dbReference>
<dbReference type="PRINTS" id="PR01217">
    <property type="entry name" value="PRICHEXTENSN"/>
</dbReference>
<evidence type="ECO:0000313" key="5">
    <source>
        <dbReference type="Proteomes" id="UP000013307"/>
    </source>
</evidence>
<accession>N0BNE6</accession>
<dbReference type="InterPro" id="IPR026371">
    <property type="entry name" value="PGF_CTERM"/>
</dbReference>
<feature type="domain" description="LTD" evidence="3">
    <location>
        <begin position="282"/>
        <end position="454"/>
    </location>
</feature>
<feature type="region of interest" description="Disordered" evidence="1">
    <location>
        <begin position="1091"/>
        <end position="1138"/>
    </location>
</feature>
<proteinExistence type="predicted"/>
<evidence type="ECO:0000256" key="2">
    <source>
        <dbReference type="SAM" id="Phobius"/>
    </source>
</evidence>
<dbReference type="InterPro" id="IPR013783">
    <property type="entry name" value="Ig-like_fold"/>
</dbReference>
<dbReference type="HOGENOM" id="CLU_274365_0_0_2"/>
<dbReference type="AlphaFoldDB" id="N0BNE6"/>
<dbReference type="Gene3D" id="2.60.40.10">
    <property type="entry name" value="Immunoglobulins"/>
    <property type="match status" value="1"/>
</dbReference>